<dbReference type="Gene3D" id="2.60.40.10">
    <property type="entry name" value="Immunoglobulins"/>
    <property type="match status" value="3"/>
</dbReference>
<dbReference type="InterPro" id="IPR013783">
    <property type="entry name" value="Ig-like_fold"/>
</dbReference>
<feature type="domain" description="Ig-like" evidence="10">
    <location>
        <begin position="610"/>
        <end position="699"/>
    </location>
</feature>
<feature type="signal peptide" evidence="9">
    <location>
        <begin position="1"/>
        <end position="18"/>
    </location>
</feature>
<dbReference type="FunFam" id="2.60.40.10:FF:000032">
    <property type="entry name" value="palladin isoform X1"/>
    <property type="match status" value="1"/>
</dbReference>
<dbReference type="SMART" id="SM00409">
    <property type="entry name" value="IG"/>
    <property type="match status" value="3"/>
</dbReference>
<dbReference type="InterPro" id="IPR007110">
    <property type="entry name" value="Ig-like_dom"/>
</dbReference>
<keyword evidence="4" id="KW-1015">Disulfide bond</keyword>
<sequence length="1148" mass="128316">MAIVFLFYLCIIVNLGGFTEIGTLAENLRCPSQCSCLGNFVDCSRQGLIAVPKDLPIWVTRLEVQYNAISELRSEDFRGLKNLTLLDVSNNEIKFLNGSVLEHLSGLQQFKLNHNKLTEFPKLIGLTSLSSIEANHNRITFIAQEFCLHMPQLKAIEMNNNYITDISPGVFPVNNVIHKINLNNNRLETLESGCLDNLTSIEVLKMNKNRIDRIPKKLFDKLTQLKTLEITKNRLSRLDGMSFQNLIHLQMLKLRKNTISTMNDATFFGLKELHTLQLDHNNITTVSSKWLYDLKSLKEISLHHNKITRIEANSWQYCPKLVKLDLSHNKLKAIVKESFKNLMAANVLLLKNNNIQNIEEGSFHDLVFLTELELSNNELSWTIEDMNGTFSELHNLESLSLENNKIKSIAKNAFNGLIKVKTLNLLNNAISTIQSNAFETIVEMDSLKFYSTNFLCDCKLAWLSQWLMAKKFEKSVTAKCQHPSELEGKSIFSIDPELFKCDGNTLKPVISISPISRKAVQGDNITLTCEAVSTKDSDTQFNWRKDNMLLLNPITENNVGKDNTKIIRYSSKLHLYDLKDSDSGVYQCLISNSFGPAYSMKATIEVHVFPHFSKKPFDVTVKVGSAARLECSATGRPNPTISWSKNGGDDFPAARERRMHVMPDDNIFYILDVTKFDEGTYTCTAKNDAGSISANLNLTVLQIPAFVRPMERIKKTQEGGTTVIECMAEGIPKPRLTWYKSNKPLESNQQRYFFTADNQLLIIVQTQASDAGEYKCNMTNTLGHVSGVSKLVVFRGDKQISVDPKPGPLITNPSDESTTTGIIIIAVVCCVVGTSLVWVIIIYQTRKRHEMYSATPTDETTLPGEVAGQGYQPYPDGTLYNGPMTVQGYPYQDYQIQESGYESSSGQYRAPRAAIFPSDVDEEENNMTAQLTFHEHKNRDNSDSDINYPNSETDSMKSSQSTSSTHTSGHQTLQTFRPILSNSNTFVNRTQSQSDSCENCEKQRHSSSADIHSCHKQSIHSIPIPNGVALHHGSLPQPPGYSSLKDSSCIICNCDNEVSGCTSQLSQTPPYSDPCNHHTKVPSSPNGPHTSCHNSSNTPDSDNSQEKKPPAIPPKQHKHSHLHCNTCSLPNGVHLMVNGSVVHGAVDI</sequence>
<evidence type="ECO:0000256" key="2">
    <source>
        <dbReference type="ARBA" id="ARBA00022729"/>
    </source>
</evidence>
<feature type="compositionally biased region" description="Low complexity" evidence="7">
    <location>
        <begin position="951"/>
        <end position="970"/>
    </location>
</feature>
<evidence type="ECO:0000256" key="4">
    <source>
        <dbReference type="ARBA" id="ARBA00023157"/>
    </source>
</evidence>
<evidence type="ECO:0000256" key="3">
    <source>
        <dbReference type="ARBA" id="ARBA00022737"/>
    </source>
</evidence>
<dbReference type="PANTHER" id="PTHR45842:SF21">
    <property type="entry name" value="IG-LIKE DOMAIN-CONTAINING PROTEIN"/>
    <property type="match status" value="1"/>
</dbReference>
<dbReference type="PROSITE" id="PS50835">
    <property type="entry name" value="IG_LIKE"/>
    <property type="match status" value="3"/>
</dbReference>
<dbReference type="InterPro" id="IPR003599">
    <property type="entry name" value="Ig_sub"/>
</dbReference>
<evidence type="ECO:0000256" key="7">
    <source>
        <dbReference type="SAM" id="MobiDB-lite"/>
    </source>
</evidence>
<evidence type="ECO:0000256" key="9">
    <source>
        <dbReference type="SAM" id="SignalP"/>
    </source>
</evidence>
<keyword evidence="6" id="KW-0393">Immunoglobulin domain</keyword>
<dbReference type="Proteomes" id="UP000507470">
    <property type="component" value="Unassembled WGS sequence"/>
</dbReference>
<evidence type="ECO:0000313" key="11">
    <source>
        <dbReference type="EMBL" id="CAC5412990.1"/>
    </source>
</evidence>
<feature type="region of interest" description="Disordered" evidence="7">
    <location>
        <begin position="933"/>
        <end position="970"/>
    </location>
</feature>
<dbReference type="Pfam" id="PF07679">
    <property type="entry name" value="I-set"/>
    <property type="match status" value="2"/>
</dbReference>
<dbReference type="SUPFAM" id="SSF52058">
    <property type="entry name" value="L domain-like"/>
    <property type="match status" value="2"/>
</dbReference>
<dbReference type="SUPFAM" id="SSF48726">
    <property type="entry name" value="Immunoglobulin"/>
    <property type="match status" value="3"/>
</dbReference>
<dbReference type="FunFam" id="2.60.40.10:FF:000150">
    <property type="entry name" value="Leucine rich repeats and immunoglobulin like domains 3"/>
    <property type="match status" value="1"/>
</dbReference>
<keyword evidence="8" id="KW-1133">Transmembrane helix</keyword>
<name>A0A6J8DXY8_MYTCO</name>
<feature type="compositionally biased region" description="Basic and acidic residues" evidence="7">
    <location>
        <begin position="933"/>
        <end position="942"/>
    </location>
</feature>
<dbReference type="FunFam" id="3.80.10.10:FF:000023">
    <property type="entry name" value="Leucine rich repeats and immunoglobulin like domains 3"/>
    <property type="match status" value="1"/>
</dbReference>
<dbReference type="OrthoDB" id="5917255at2759"/>
<dbReference type="PROSITE" id="PS51450">
    <property type="entry name" value="LRR"/>
    <property type="match status" value="4"/>
</dbReference>
<feature type="compositionally biased region" description="Polar residues" evidence="7">
    <location>
        <begin position="1081"/>
        <end position="1102"/>
    </location>
</feature>
<dbReference type="InterPro" id="IPR000483">
    <property type="entry name" value="Cys-rich_flank_reg_C"/>
</dbReference>
<dbReference type="InterPro" id="IPR003591">
    <property type="entry name" value="Leu-rich_rpt_typical-subtyp"/>
</dbReference>
<evidence type="ECO:0000256" key="5">
    <source>
        <dbReference type="ARBA" id="ARBA00023180"/>
    </source>
</evidence>
<feature type="region of interest" description="Disordered" evidence="7">
    <location>
        <begin position="1072"/>
        <end position="1121"/>
    </location>
</feature>
<keyword evidence="8" id="KW-0472">Membrane</keyword>
<dbReference type="InterPro" id="IPR050467">
    <property type="entry name" value="LRFN"/>
</dbReference>
<dbReference type="SMART" id="SM00082">
    <property type="entry name" value="LRRCT"/>
    <property type="match status" value="1"/>
</dbReference>
<dbReference type="InterPro" id="IPR003598">
    <property type="entry name" value="Ig_sub2"/>
</dbReference>
<dbReference type="InterPro" id="IPR000372">
    <property type="entry name" value="LRRNT"/>
</dbReference>
<evidence type="ECO:0000256" key="8">
    <source>
        <dbReference type="SAM" id="Phobius"/>
    </source>
</evidence>
<evidence type="ECO:0000313" key="12">
    <source>
        <dbReference type="Proteomes" id="UP000507470"/>
    </source>
</evidence>
<dbReference type="Pfam" id="PF13855">
    <property type="entry name" value="LRR_8"/>
    <property type="match status" value="4"/>
</dbReference>
<feature type="domain" description="Ig-like" evidence="10">
    <location>
        <begin position="508"/>
        <end position="605"/>
    </location>
</feature>
<gene>
    <name evidence="11" type="ORF">MCOR_45953</name>
</gene>
<keyword evidence="1" id="KW-0433">Leucine-rich repeat</keyword>
<dbReference type="InterPro" id="IPR036179">
    <property type="entry name" value="Ig-like_dom_sf"/>
</dbReference>
<dbReference type="InterPro" id="IPR013098">
    <property type="entry name" value="Ig_I-set"/>
</dbReference>
<protein>
    <submittedName>
        <fullName evidence="11">Leucine-rich repeats and immunoglobulin-like domains protein 1,Leucine-rich repeats and immunoglobulin-like domains protein 3,Leucine-rich repeats and immunoglobulin-like domains protein 2</fullName>
    </submittedName>
</protein>
<dbReference type="Gene3D" id="3.80.10.10">
    <property type="entry name" value="Ribonuclease Inhibitor"/>
    <property type="match status" value="4"/>
</dbReference>
<feature type="chain" id="PRO_5027080044" evidence="9">
    <location>
        <begin position="19"/>
        <end position="1148"/>
    </location>
</feature>
<dbReference type="AlphaFoldDB" id="A0A6J8DXY8"/>
<evidence type="ECO:0000256" key="6">
    <source>
        <dbReference type="ARBA" id="ARBA00023319"/>
    </source>
</evidence>
<keyword evidence="8" id="KW-0812">Transmembrane</keyword>
<proteinExistence type="predicted"/>
<keyword evidence="2 9" id="KW-0732">Signal</keyword>
<dbReference type="SMART" id="SM00365">
    <property type="entry name" value="LRR_SD22"/>
    <property type="match status" value="6"/>
</dbReference>
<keyword evidence="5" id="KW-0325">Glycoprotein</keyword>
<dbReference type="Pfam" id="PF13927">
    <property type="entry name" value="Ig_3"/>
    <property type="match status" value="1"/>
</dbReference>
<accession>A0A6J8DXY8</accession>
<dbReference type="InterPro" id="IPR001611">
    <property type="entry name" value="Leu-rich_rpt"/>
</dbReference>
<dbReference type="FunFam" id="3.80.10.10:FF:001164">
    <property type="entry name" value="GH01279p"/>
    <property type="match status" value="1"/>
</dbReference>
<keyword evidence="12" id="KW-1185">Reference proteome</keyword>
<organism evidence="11 12">
    <name type="scientific">Mytilus coruscus</name>
    <name type="common">Sea mussel</name>
    <dbReference type="NCBI Taxonomy" id="42192"/>
    <lineage>
        <taxon>Eukaryota</taxon>
        <taxon>Metazoa</taxon>
        <taxon>Spiralia</taxon>
        <taxon>Lophotrochozoa</taxon>
        <taxon>Mollusca</taxon>
        <taxon>Bivalvia</taxon>
        <taxon>Autobranchia</taxon>
        <taxon>Pteriomorphia</taxon>
        <taxon>Mytilida</taxon>
        <taxon>Mytiloidea</taxon>
        <taxon>Mytilidae</taxon>
        <taxon>Mytilinae</taxon>
        <taxon>Mytilus</taxon>
    </lineage>
</organism>
<dbReference type="PANTHER" id="PTHR45842">
    <property type="entry name" value="SYNAPTIC ADHESION-LIKE MOLECULE SALM"/>
    <property type="match status" value="1"/>
</dbReference>
<keyword evidence="3" id="KW-0677">Repeat</keyword>
<feature type="domain" description="Ig-like" evidence="10">
    <location>
        <begin position="704"/>
        <end position="789"/>
    </location>
</feature>
<evidence type="ECO:0000256" key="1">
    <source>
        <dbReference type="ARBA" id="ARBA00022614"/>
    </source>
</evidence>
<dbReference type="SMART" id="SM00408">
    <property type="entry name" value="IGc2"/>
    <property type="match status" value="3"/>
</dbReference>
<dbReference type="SMART" id="SM00013">
    <property type="entry name" value="LRRNT"/>
    <property type="match status" value="1"/>
</dbReference>
<dbReference type="EMBL" id="CACVKT020008119">
    <property type="protein sequence ID" value="CAC5412990.1"/>
    <property type="molecule type" value="Genomic_DNA"/>
</dbReference>
<feature type="transmembrane region" description="Helical" evidence="8">
    <location>
        <begin position="821"/>
        <end position="843"/>
    </location>
</feature>
<reference evidence="11 12" key="1">
    <citation type="submission" date="2020-06" db="EMBL/GenBank/DDBJ databases">
        <authorList>
            <person name="Li R."/>
            <person name="Bekaert M."/>
        </authorList>
    </citation>
    <scope>NUCLEOTIDE SEQUENCE [LARGE SCALE GENOMIC DNA]</scope>
    <source>
        <strain evidence="12">wild</strain>
    </source>
</reference>
<dbReference type="InterPro" id="IPR032675">
    <property type="entry name" value="LRR_dom_sf"/>
</dbReference>
<dbReference type="SMART" id="SM00369">
    <property type="entry name" value="LRR_TYP"/>
    <property type="match status" value="14"/>
</dbReference>
<evidence type="ECO:0000259" key="10">
    <source>
        <dbReference type="PROSITE" id="PS50835"/>
    </source>
</evidence>